<dbReference type="SUPFAM" id="SSF46785">
    <property type="entry name" value="Winged helix' DNA-binding domain"/>
    <property type="match status" value="1"/>
</dbReference>
<comment type="caution">
    <text evidence="6">The sequence shown here is derived from an EMBL/GenBank/DDBJ whole genome shotgun (WGS) entry which is preliminary data.</text>
</comment>
<dbReference type="Gene3D" id="3.40.50.150">
    <property type="entry name" value="Vaccinia Virus protein VP39"/>
    <property type="match status" value="1"/>
</dbReference>
<organism evidence="6 7">
    <name type="scientific">Crossiella equi</name>
    <dbReference type="NCBI Taxonomy" id="130796"/>
    <lineage>
        <taxon>Bacteria</taxon>
        <taxon>Bacillati</taxon>
        <taxon>Actinomycetota</taxon>
        <taxon>Actinomycetes</taxon>
        <taxon>Pseudonocardiales</taxon>
        <taxon>Pseudonocardiaceae</taxon>
        <taxon>Crossiella</taxon>
    </lineage>
</organism>
<dbReference type="PANTHER" id="PTHR43712:SF2">
    <property type="entry name" value="O-METHYLTRANSFERASE CICE"/>
    <property type="match status" value="1"/>
</dbReference>
<reference evidence="6 7" key="1">
    <citation type="submission" date="2021-03" db="EMBL/GenBank/DDBJ databases">
        <title>Sequencing the genomes of 1000 actinobacteria strains.</title>
        <authorList>
            <person name="Klenk H.-P."/>
        </authorList>
    </citation>
    <scope>NUCLEOTIDE SEQUENCE [LARGE SCALE GENOMIC DNA]</scope>
    <source>
        <strain evidence="6 7">DSM 44580</strain>
    </source>
</reference>
<gene>
    <name evidence="6" type="ORF">JOF53_008038</name>
</gene>
<evidence type="ECO:0000259" key="4">
    <source>
        <dbReference type="Pfam" id="PF00891"/>
    </source>
</evidence>
<evidence type="ECO:0000256" key="1">
    <source>
        <dbReference type="ARBA" id="ARBA00022603"/>
    </source>
</evidence>
<protein>
    <submittedName>
        <fullName evidence="6">SAM-dependent methyltransferase</fullName>
    </submittedName>
</protein>
<keyword evidence="7" id="KW-1185">Reference proteome</keyword>
<dbReference type="InterPro" id="IPR016461">
    <property type="entry name" value="COMT-like"/>
</dbReference>
<dbReference type="InterPro" id="IPR036388">
    <property type="entry name" value="WH-like_DNA-bd_sf"/>
</dbReference>
<evidence type="ECO:0000256" key="2">
    <source>
        <dbReference type="ARBA" id="ARBA00022679"/>
    </source>
</evidence>
<name>A0ABS5ARW9_9PSEU</name>
<dbReference type="Pfam" id="PF08100">
    <property type="entry name" value="Dimerisation"/>
    <property type="match status" value="1"/>
</dbReference>
<evidence type="ECO:0000259" key="5">
    <source>
        <dbReference type="Pfam" id="PF08100"/>
    </source>
</evidence>
<feature type="domain" description="O-methyltransferase dimerisation" evidence="5">
    <location>
        <begin position="11"/>
        <end position="88"/>
    </location>
</feature>
<dbReference type="Gene3D" id="1.10.10.10">
    <property type="entry name" value="Winged helix-like DNA-binding domain superfamily/Winged helix DNA-binding domain"/>
    <property type="match status" value="1"/>
</dbReference>
<dbReference type="PANTHER" id="PTHR43712">
    <property type="entry name" value="PUTATIVE (AFU_ORTHOLOGUE AFUA_4G14580)-RELATED"/>
    <property type="match status" value="1"/>
</dbReference>
<dbReference type="InterPro" id="IPR029063">
    <property type="entry name" value="SAM-dependent_MTases_sf"/>
</dbReference>
<dbReference type="CDD" id="cd02440">
    <property type="entry name" value="AdoMet_MTases"/>
    <property type="match status" value="1"/>
</dbReference>
<dbReference type="EMBL" id="JAGIOO010000001">
    <property type="protein sequence ID" value="MBP2479166.1"/>
    <property type="molecule type" value="Genomic_DNA"/>
</dbReference>
<feature type="domain" description="O-methyltransferase C-terminal" evidence="4">
    <location>
        <begin position="112"/>
        <end position="317"/>
    </location>
</feature>
<dbReference type="Proteomes" id="UP001519363">
    <property type="component" value="Unassembled WGS sequence"/>
</dbReference>
<dbReference type="SUPFAM" id="SSF53335">
    <property type="entry name" value="S-adenosyl-L-methionine-dependent methyltransferases"/>
    <property type="match status" value="1"/>
</dbReference>
<dbReference type="InterPro" id="IPR012967">
    <property type="entry name" value="COMT_dimerisation"/>
</dbReference>
<keyword evidence="3" id="KW-0949">S-adenosyl-L-methionine</keyword>
<dbReference type="InterPro" id="IPR036390">
    <property type="entry name" value="WH_DNA-bd_sf"/>
</dbReference>
<evidence type="ECO:0000256" key="3">
    <source>
        <dbReference type="ARBA" id="ARBA00022691"/>
    </source>
</evidence>
<dbReference type="GO" id="GO:0008168">
    <property type="term" value="F:methyltransferase activity"/>
    <property type="evidence" value="ECO:0007669"/>
    <property type="project" value="UniProtKB-KW"/>
</dbReference>
<dbReference type="PROSITE" id="PS51683">
    <property type="entry name" value="SAM_OMT_II"/>
    <property type="match status" value="1"/>
</dbReference>
<evidence type="ECO:0000313" key="6">
    <source>
        <dbReference type="EMBL" id="MBP2479166.1"/>
    </source>
</evidence>
<sequence length="339" mass="36931">MPNELSPMPLMELASGVYAFKALALADRLGVFTDLAGGRETTLAEFTARHGVRPRPADLLLTACVSLGLLERTGDSFRNSPLAEEYLVAGKPRYFGGWVKVVDQHQYRAYERLETAFRGDHPTTWDVANQRSLFAPDDPVVRDLFWDGMYSLAGNTAPALAEAVDFGAVRRLLDVGGGGAAFDIELCRAYPHLRATVFDQEFVCELTRERVTGAGLADRIDFVAGDFFTDELPTGHDAVLLSNVLHDWTEADGRALVTSCVKALEPGGVLLVCESFVNDERTGPHLAALMSLNMLVETWGRNYPAAEYTEWLTAAGLEVHGVVPFDCPGANGVLVARKP</sequence>
<dbReference type="GO" id="GO:0032259">
    <property type="term" value="P:methylation"/>
    <property type="evidence" value="ECO:0007669"/>
    <property type="project" value="UniProtKB-KW"/>
</dbReference>
<keyword evidence="1 6" id="KW-0489">Methyltransferase</keyword>
<evidence type="ECO:0000313" key="7">
    <source>
        <dbReference type="Proteomes" id="UP001519363"/>
    </source>
</evidence>
<dbReference type="RefSeq" id="WP_086789086.1">
    <property type="nucleotide sequence ID" value="NZ_JAGIOO010000001.1"/>
</dbReference>
<keyword evidence="2" id="KW-0808">Transferase</keyword>
<proteinExistence type="predicted"/>
<accession>A0ABS5ARW9</accession>
<dbReference type="InterPro" id="IPR001077">
    <property type="entry name" value="COMT_C"/>
</dbReference>
<dbReference type="Pfam" id="PF00891">
    <property type="entry name" value="Methyltransf_2"/>
    <property type="match status" value="1"/>
</dbReference>